<dbReference type="Gene3D" id="3.60.15.10">
    <property type="entry name" value="Ribonuclease Z/Hydroxyacylglutathione hydrolase-like"/>
    <property type="match status" value="1"/>
</dbReference>
<proteinExistence type="inferred from homology"/>
<dbReference type="CDD" id="cd07720">
    <property type="entry name" value="OPHC2-like_MBL-fold"/>
    <property type="match status" value="1"/>
</dbReference>
<dbReference type="PANTHER" id="PTHR42978:SF6">
    <property type="entry name" value="QUORUM-QUENCHING LACTONASE YTNP-RELATED"/>
    <property type="match status" value="1"/>
</dbReference>
<dbReference type="InterPro" id="IPR001279">
    <property type="entry name" value="Metallo-B-lactamas"/>
</dbReference>
<dbReference type="InterPro" id="IPR051013">
    <property type="entry name" value="MBL_superfamily_lactonases"/>
</dbReference>
<feature type="domain" description="Metallo-beta-lactamase" evidence="5">
    <location>
        <begin position="87"/>
        <end position="294"/>
    </location>
</feature>
<evidence type="ECO:0000256" key="1">
    <source>
        <dbReference type="ARBA" id="ARBA00007749"/>
    </source>
</evidence>
<evidence type="ECO:0000259" key="5">
    <source>
        <dbReference type="SMART" id="SM00849"/>
    </source>
</evidence>
<dbReference type="Pfam" id="PF00753">
    <property type="entry name" value="Lactamase_B"/>
    <property type="match status" value="1"/>
</dbReference>
<dbReference type="EC" id="3.1.1.-" evidence="6"/>
<dbReference type="GO" id="GO:0016787">
    <property type="term" value="F:hydrolase activity"/>
    <property type="evidence" value="ECO:0007669"/>
    <property type="project" value="UniProtKB-KW"/>
</dbReference>
<keyword evidence="4" id="KW-0862">Zinc</keyword>
<comment type="similarity">
    <text evidence="1">Belongs to the metallo-beta-lactamase superfamily.</text>
</comment>
<keyword evidence="2" id="KW-0479">Metal-binding</keyword>
<name>A0A3P3ZMC9_9ZZZZ</name>
<evidence type="ECO:0000256" key="3">
    <source>
        <dbReference type="ARBA" id="ARBA00022801"/>
    </source>
</evidence>
<accession>A0A3P3ZMC9</accession>
<evidence type="ECO:0000256" key="2">
    <source>
        <dbReference type="ARBA" id="ARBA00022723"/>
    </source>
</evidence>
<keyword evidence="3 6" id="KW-0378">Hydrolase</keyword>
<evidence type="ECO:0000256" key="4">
    <source>
        <dbReference type="ARBA" id="ARBA00022833"/>
    </source>
</evidence>
<dbReference type="SUPFAM" id="SSF56281">
    <property type="entry name" value="Metallo-hydrolase/oxidoreductase"/>
    <property type="match status" value="1"/>
</dbReference>
<evidence type="ECO:0000313" key="6">
    <source>
        <dbReference type="EMBL" id="VAY87304.1"/>
    </source>
</evidence>
<dbReference type="AlphaFoldDB" id="A0A3P3ZMC9"/>
<protein>
    <submittedName>
        <fullName evidence="6">Putative quorum-quenching lactonase YtnP</fullName>
        <ecNumber evidence="6">3.1.1.-</ecNumber>
    </submittedName>
</protein>
<dbReference type="EMBL" id="UOYP01000108">
    <property type="protein sequence ID" value="VAY87304.1"/>
    <property type="molecule type" value="Genomic_DNA"/>
</dbReference>
<dbReference type="PANTHER" id="PTHR42978">
    <property type="entry name" value="QUORUM-QUENCHING LACTONASE YTNP-RELATED-RELATED"/>
    <property type="match status" value="1"/>
</dbReference>
<gene>
    <name evidence="6" type="primary">ytnP</name>
    <name evidence="6" type="ORF">CARN8_1960001</name>
</gene>
<sequence>MAFYHRLNFWIAIILTLPFISVANASAPQVKTQAPGYYRMMLGNFEITALSDGTVNLPVGKLLGNTTPEKVEKALSLNFLKDPLETSVNGFLVNTGTKLVLIDTGAGNLFGPTLGNLVANLKASGYQPEQVDEIYITHMHPDHVGGLMSREQLAFPNAIVRADQQEADADFWLSQKHMDAAPQEAKHSFQGAMASLNPYVLAGKFKPFVGETELIPGIRAVPSHGHTVGHTTYAVESNGQKLILWGDLMHVASVQFAEPSVVMKFDTDSKSAAIERKKTFADAAKQGYWVAGAHLPFPGIGHLRAMDGGYIWVPVNYSSLH</sequence>
<organism evidence="6">
    <name type="scientific">mine drainage metagenome</name>
    <dbReference type="NCBI Taxonomy" id="410659"/>
    <lineage>
        <taxon>unclassified sequences</taxon>
        <taxon>metagenomes</taxon>
        <taxon>ecological metagenomes</taxon>
    </lineage>
</organism>
<dbReference type="InterPro" id="IPR036866">
    <property type="entry name" value="RibonucZ/Hydroxyglut_hydro"/>
</dbReference>
<reference evidence="6" key="1">
    <citation type="submission" date="2018-10" db="EMBL/GenBank/DDBJ databases">
        <authorList>
            <person name="Plewniak F."/>
        </authorList>
    </citation>
    <scope>NUCLEOTIDE SEQUENCE</scope>
</reference>
<dbReference type="SMART" id="SM00849">
    <property type="entry name" value="Lactamase_B"/>
    <property type="match status" value="1"/>
</dbReference>
<dbReference type="GO" id="GO:0046872">
    <property type="term" value="F:metal ion binding"/>
    <property type="evidence" value="ECO:0007669"/>
    <property type="project" value="UniProtKB-KW"/>
</dbReference>